<sequence length="85" mass="9776">MGFLARSASFGMRFPKRSHFDADRRFSVKTVQSDTAFFVLLSIEFPAFLVYNLRKPFIFVKLKNLFCAYFTSNSQYSLAIQGGKT</sequence>
<name>A0ABS9CN05_9FIRM</name>
<keyword evidence="2" id="KW-1185">Reference proteome</keyword>
<evidence type="ECO:0000313" key="2">
    <source>
        <dbReference type="Proteomes" id="UP001299220"/>
    </source>
</evidence>
<gene>
    <name evidence="1" type="ORF">JQM67_07975</name>
</gene>
<protein>
    <submittedName>
        <fullName evidence="1">Uncharacterized protein</fullName>
    </submittedName>
</protein>
<proteinExistence type="predicted"/>
<accession>A0ABS9CN05</accession>
<dbReference type="EMBL" id="JAFBIT010000002">
    <property type="protein sequence ID" value="MCF2652537.1"/>
    <property type="molecule type" value="Genomic_DNA"/>
</dbReference>
<comment type="caution">
    <text evidence="1">The sequence shown here is derived from an EMBL/GenBank/DDBJ whole genome shotgun (WGS) entry which is preliminary data.</text>
</comment>
<organism evidence="1 2">
    <name type="scientific">Anaeromassilibacillus senegalensis</name>
    <dbReference type="NCBI Taxonomy" id="1673717"/>
    <lineage>
        <taxon>Bacteria</taxon>
        <taxon>Bacillati</taxon>
        <taxon>Bacillota</taxon>
        <taxon>Clostridia</taxon>
        <taxon>Eubacteriales</taxon>
        <taxon>Acutalibacteraceae</taxon>
        <taxon>Anaeromassilibacillus</taxon>
    </lineage>
</organism>
<evidence type="ECO:0000313" key="1">
    <source>
        <dbReference type="EMBL" id="MCF2652537.1"/>
    </source>
</evidence>
<reference evidence="1 2" key="1">
    <citation type="submission" date="2020-12" db="EMBL/GenBank/DDBJ databases">
        <title>Whole genome sequences of gut porcine anaerobes.</title>
        <authorList>
            <person name="Kubasova T."/>
            <person name="Jahodarova E."/>
            <person name="Rychlik I."/>
        </authorList>
    </citation>
    <scope>NUCLEOTIDE SEQUENCE [LARGE SCALE GENOMIC DNA]</scope>
    <source>
        <strain evidence="1 2">An867</strain>
    </source>
</reference>
<dbReference type="Proteomes" id="UP001299220">
    <property type="component" value="Unassembled WGS sequence"/>
</dbReference>
<dbReference type="RefSeq" id="WP_235323587.1">
    <property type="nucleotide sequence ID" value="NZ_JAFBIT010000002.1"/>
</dbReference>